<feature type="binding site" evidence="11">
    <location>
        <position position="155"/>
    </location>
    <ligand>
        <name>substrate</name>
    </ligand>
</feature>
<accession>A0A232LM89</accession>
<sequence length="626" mass="66679">MISTRLILVLPLYALGFLQIAIAWPSVEPLAARASPDPLDSWLATETSTALQGVLDNIGSGGANTAGVSSGFVIASPSKSNPDYFYTWTRDSALTLKCLVEAFVAGNTNLQQTIQQYISAQAYLQTVSGLSGGLATGGLGEPKYYVNGTAFTGPWGRPQKDGPALRATTLIAFAKWLISNGQSSLANSIVWPIVQNDLSYITQNWNTSTFGKTDLWEEVDSSSFFTTTVQYRAVVEGNTLAKQLNQTCPNCVSQAPQILCFLQSYWTGSFILANVGTSRTGKDTNSILGIIHTFDPNTSCDDSTFQPCSPRALANHKAVTDSFRSIYNINSGIAQGSAVAVGRYAEDIYQGGHPWYLCTLAAAEQLYDAVYQWNKIGSITITTVSLAFFKDVYPSATPGTYSSAYTPTTFANITAAVKNYADGYMNMVAKYTPNDGSLTEQFSRLDGTPLSASALTWSYAALLTAAARRSSVVPASWIDSSLNSTPSVCVATSATGPYSTATNTVWPGTPPATTTRPPCTTPSAVTVTFTVLATTNLGDTIHVVGSIPALGNWNINNGVTLSPAAYTSSNPVWFGSVSIASGTSFQYKYINQHADGSIVWESDPNQSLTVPTDCGVSTATINDSWR</sequence>
<keyword evidence="3 12" id="KW-0732">Signal</keyword>
<dbReference type="EC" id="3.2.1.3" evidence="9"/>
<evidence type="ECO:0000256" key="9">
    <source>
        <dbReference type="PIRNR" id="PIRNR001031"/>
    </source>
</evidence>
<organism evidence="14 15">
    <name type="scientific">Elaphomyces granulatus</name>
    <dbReference type="NCBI Taxonomy" id="519963"/>
    <lineage>
        <taxon>Eukaryota</taxon>
        <taxon>Fungi</taxon>
        <taxon>Dikarya</taxon>
        <taxon>Ascomycota</taxon>
        <taxon>Pezizomycotina</taxon>
        <taxon>Eurotiomycetes</taxon>
        <taxon>Eurotiomycetidae</taxon>
        <taxon>Eurotiales</taxon>
        <taxon>Elaphomycetaceae</taxon>
        <taxon>Elaphomyces</taxon>
    </lineage>
</organism>
<keyword evidence="7 9" id="KW-0326">Glycosidase</keyword>
<dbReference type="SUPFAM" id="SSF49452">
    <property type="entry name" value="Starch-binding domain-like"/>
    <property type="match status" value="1"/>
</dbReference>
<protein>
    <recommendedName>
        <fullName evidence="9">Glucoamylase</fullName>
        <ecNumber evidence="9">3.2.1.3</ecNumber>
    </recommendedName>
    <alternativeName>
        <fullName evidence="9">1,4-alpha-D-glucan glucohydrolase</fullName>
    </alternativeName>
    <alternativeName>
        <fullName evidence="9">Glucan 1,4-alpha-glucosidase</fullName>
    </alternativeName>
</protein>
<dbReference type="InterPro" id="IPR013784">
    <property type="entry name" value="Carb-bd-like_fold"/>
</dbReference>
<gene>
    <name evidence="14" type="ORF">Egran_06959</name>
</gene>
<dbReference type="Gene3D" id="1.50.10.10">
    <property type="match status" value="1"/>
</dbReference>
<dbReference type="PIRSF" id="PIRSF001031">
    <property type="entry name" value="Glu-a-glcsd_SBD"/>
    <property type="match status" value="1"/>
</dbReference>
<evidence type="ECO:0000256" key="1">
    <source>
        <dbReference type="ARBA" id="ARBA00001863"/>
    </source>
</evidence>
<dbReference type="EMBL" id="NPHW01007280">
    <property type="protein sequence ID" value="OXV05271.1"/>
    <property type="molecule type" value="Genomic_DNA"/>
</dbReference>
<dbReference type="OrthoDB" id="6123450at2759"/>
<dbReference type="InterPro" id="IPR034836">
    <property type="entry name" value="CBM20_glucoamylase"/>
</dbReference>
<dbReference type="SMART" id="SM01065">
    <property type="entry name" value="CBM_2"/>
    <property type="match status" value="1"/>
</dbReference>
<dbReference type="SUPFAM" id="SSF48208">
    <property type="entry name" value="Six-hairpin glycosidases"/>
    <property type="match status" value="1"/>
</dbReference>
<keyword evidence="8 9" id="KW-0624">Polysaccharide degradation</keyword>
<keyword evidence="15" id="KW-1185">Reference proteome</keyword>
<dbReference type="Gene3D" id="2.60.40.10">
    <property type="entry name" value="Immunoglobulins"/>
    <property type="match status" value="1"/>
</dbReference>
<dbReference type="InterPro" id="IPR013783">
    <property type="entry name" value="Ig-like_fold"/>
</dbReference>
<feature type="domain" description="CBM20" evidence="13">
    <location>
        <begin position="519"/>
        <end position="626"/>
    </location>
</feature>
<evidence type="ECO:0000256" key="7">
    <source>
        <dbReference type="ARBA" id="ARBA00023295"/>
    </source>
</evidence>
<evidence type="ECO:0000256" key="6">
    <source>
        <dbReference type="ARBA" id="ARBA00023277"/>
    </source>
</evidence>
<keyword evidence="5" id="KW-0325">Glycoprotein</keyword>
<dbReference type="GO" id="GO:0004339">
    <property type="term" value="F:glucan 1,4-alpha-glucosidase activity"/>
    <property type="evidence" value="ECO:0007669"/>
    <property type="project" value="UniProtKB-EC"/>
</dbReference>
<dbReference type="PANTHER" id="PTHR31616:SF12">
    <property type="entry name" value="GLUCOAMYLASE"/>
    <property type="match status" value="1"/>
</dbReference>
<reference evidence="14 15" key="1">
    <citation type="journal article" date="2015" name="Environ. Microbiol.">
        <title>Metagenome sequence of Elaphomyces granulatus from sporocarp tissue reveals Ascomycota ectomycorrhizal fingerprints of genome expansion and a Proteobacteria-rich microbiome.</title>
        <authorList>
            <person name="Quandt C.A."/>
            <person name="Kohler A."/>
            <person name="Hesse C.N."/>
            <person name="Sharpton T.J."/>
            <person name="Martin F."/>
            <person name="Spatafora J.W."/>
        </authorList>
    </citation>
    <scope>NUCLEOTIDE SEQUENCE [LARGE SCALE GENOMIC DNA]</scope>
    <source>
        <strain evidence="14 15">OSC145934</strain>
    </source>
</reference>
<dbReference type="PANTHER" id="PTHR31616">
    <property type="entry name" value="TREHALASE"/>
    <property type="match status" value="1"/>
</dbReference>
<dbReference type="CDD" id="cd05811">
    <property type="entry name" value="CBM20_glucoamylase"/>
    <property type="match status" value="1"/>
</dbReference>
<dbReference type="InterPro" id="IPR002044">
    <property type="entry name" value="CBM20"/>
</dbReference>
<dbReference type="InterPro" id="IPR008291">
    <property type="entry name" value="Glucoamylase_SBD"/>
</dbReference>
<comment type="similarity">
    <text evidence="2 9">Belongs to the glycosyl hydrolase 15 family.</text>
</comment>
<dbReference type="AlphaFoldDB" id="A0A232LM89"/>
<evidence type="ECO:0000313" key="14">
    <source>
        <dbReference type="EMBL" id="OXV05271.1"/>
    </source>
</evidence>
<name>A0A232LM89_9EURO</name>
<dbReference type="InterPro" id="IPR008928">
    <property type="entry name" value="6-hairpin_glycosidase_sf"/>
</dbReference>
<keyword evidence="4 9" id="KW-0378">Hydrolase</keyword>
<dbReference type="Pfam" id="PF00686">
    <property type="entry name" value="CBM_20"/>
    <property type="match status" value="1"/>
</dbReference>
<feature type="active site" description="Proton acceptor" evidence="10">
    <location>
        <position position="214"/>
    </location>
</feature>
<evidence type="ECO:0000256" key="12">
    <source>
        <dbReference type="SAM" id="SignalP"/>
    </source>
</evidence>
<evidence type="ECO:0000256" key="3">
    <source>
        <dbReference type="ARBA" id="ARBA00022729"/>
    </source>
</evidence>
<comment type="caution">
    <text evidence="14">The sequence shown here is derived from an EMBL/GenBank/DDBJ whole genome shotgun (WGS) entry which is preliminary data.</text>
</comment>
<dbReference type="Proteomes" id="UP000243515">
    <property type="component" value="Unassembled WGS sequence"/>
</dbReference>
<evidence type="ECO:0000256" key="4">
    <source>
        <dbReference type="ARBA" id="ARBA00022801"/>
    </source>
</evidence>
<evidence type="ECO:0000313" key="15">
    <source>
        <dbReference type="Proteomes" id="UP000243515"/>
    </source>
</evidence>
<evidence type="ECO:0000256" key="11">
    <source>
        <dbReference type="PIRSR" id="PIRSR001031-2"/>
    </source>
</evidence>
<dbReference type="GO" id="GO:0000272">
    <property type="term" value="P:polysaccharide catabolic process"/>
    <property type="evidence" value="ECO:0007669"/>
    <property type="project" value="UniProtKB-KW"/>
</dbReference>
<feature type="chain" id="PRO_5012601835" description="Glucoamylase" evidence="12">
    <location>
        <begin position="24"/>
        <end position="626"/>
    </location>
</feature>
<dbReference type="InterPro" id="IPR012341">
    <property type="entry name" value="6hp_glycosidase-like_sf"/>
</dbReference>
<dbReference type="GO" id="GO:2001070">
    <property type="term" value="F:starch binding"/>
    <property type="evidence" value="ECO:0007669"/>
    <property type="project" value="InterPro"/>
</dbReference>
<comment type="catalytic activity">
    <reaction evidence="1 9">
        <text>Hydrolysis of terminal (1-&gt;4)-linked alpha-D-glucose residues successively from non-reducing ends of the chains with release of beta-D-glucose.</text>
        <dbReference type="EC" id="3.2.1.3"/>
    </reaction>
</comment>
<dbReference type="FunFam" id="1.50.10.10:FF:000018">
    <property type="entry name" value="Glucoamylase"/>
    <property type="match status" value="1"/>
</dbReference>
<dbReference type="PRINTS" id="PR00736">
    <property type="entry name" value="GLHYDRLASE15"/>
</dbReference>
<evidence type="ECO:0000259" key="13">
    <source>
        <dbReference type="PROSITE" id="PS51166"/>
    </source>
</evidence>
<dbReference type="InterPro" id="IPR000165">
    <property type="entry name" value="Glucoamylase"/>
</dbReference>
<proteinExistence type="inferred from homology"/>
<dbReference type="FunFam" id="2.60.40.10:FF:000552">
    <property type="entry name" value="Related to glucoamylase"/>
    <property type="match status" value="1"/>
</dbReference>
<evidence type="ECO:0000256" key="10">
    <source>
        <dbReference type="PIRSR" id="PIRSR001031-1"/>
    </source>
</evidence>
<evidence type="ECO:0000256" key="8">
    <source>
        <dbReference type="ARBA" id="ARBA00023326"/>
    </source>
</evidence>
<keyword evidence="6 9" id="KW-0119">Carbohydrate metabolism</keyword>
<feature type="signal peptide" evidence="12">
    <location>
        <begin position="1"/>
        <end position="23"/>
    </location>
</feature>
<evidence type="ECO:0000256" key="2">
    <source>
        <dbReference type="ARBA" id="ARBA00006188"/>
    </source>
</evidence>
<dbReference type="InterPro" id="IPR011613">
    <property type="entry name" value="GH15-like"/>
</dbReference>
<dbReference type="PROSITE" id="PS51166">
    <property type="entry name" value="CBM20"/>
    <property type="match status" value="1"/>
</dbReference>
<dbReference type="Pfam" id="PF00723">
    <property type="entry name" value="Glyco_hydro_15"/>
    <property type="match status" value="1"/>
</dbReference>
<feature type="active site" description="Proton donor" evidence="10">
    <location>
        <position position="217"/>
    </location>
</feature>
<evidence type="ECO:0000256" key="5">
    <source>
        <dbReference type="ARBA" id="ARBA00023180"/>
    </source>
</evidence>
<dbReference type="GO" id="GO:0000324">
    <property type="term" value="C:fungal-type vacuole"/>
    <property type="evidence" value="ECO:0007669"/>
    <property type="project" value="TreeGrafter"/>
</dbReference>